<reference evidence="2 3" key="1">
    <citation type="submission" date="2022-11" db="EMBL/GenBank/DDBJ databases">
        <title>Study of microbial diversity in lake waters.</title>
        <authorList>
            <person name="Zhang J."/>
        </authorList>
    </citation>
    <scope>NUCLEOTIDE SEQUENCE [LARGE SCALE GENOMIC DNA]</scope>
    <source>
        <strain evidence="2 3">DT12</strain>
    </source>
</reference>
<evidence type="ECO:0000313" key="2">
    <source>
        <dbReference type="EMBL" id="MCX7569409.1"/>
    </source>
</evidence>
<keyword evidence="3" id="KW-1185">Reference proteome</keyword>
<name>A0ABT3WXM2_9BACL</name>
<proteinExistence type="predicted"/>
<dbReference type="Pfam" id="PF03061">
    <property type="entry name" value="4HBT"/>
    <property type="match status" value="1"/>
</dbReference>
<evidence type="ECO:0000259" key="1">
    <source>
        <dbReference type="Pfam" id="PF03061"/>
    </source>
</evidence>
<dbReference type="InterPro" id="IPR029069">
    <property type="entry name" value="HotDog_dom_sf"/>
</dbReference>
<comment type="caution">
    <text evidence="2">The sequence shown here is derived from an EMBL/GenBank/DDBJ whole genome shotgun (WGS) entry which is preliminary data.</text>
</comment>
<feature type="domain" description="Thioesterase" evidence="1">
    <location>
        <begin position="57"/>
        <end position="91"/>
    </location>
</feature>
<dbReference type="InterPro" id="IPR006683">
    <property type="entry name" value="Thioestr_dom"/>
</dbReference>
<organism evidence="2 3">
    <name type="scientific">Tumebacillus lacus</name>
    <dbReference type="NCBI Taxonomy" id="2995335"/>
    <lineage>
        <taxon>Bacteria</taxon>
        <taxon>Bacillati</taxon>
        <taxon>Bacillota</taxon>
        <taxon>Bacilli</taxon>
        <taxon>Bacillales</taxon>
        <taxon>Alicyclobacillaceae</taxon>
        <taxon>Tumebacillus</taxon>
    </lineage>
</organism>
<dbReference type="SUPFAM" id="SSF54637">
    <property type="entry name" value="Thioesterase/thiol ester dehydrase-isomerase"/>
    <property type="match status" value="1"/>
</dbReference>
<dbReference type="PANTHER" id="PTHR43664:SF1">
    <property type="entry name" value="BETA-METHYLMALYL-COA DEHYDRATASE"/>
    <property type="match status" value="1"/>
</dbReference>
<sequence>MTPPLRPGDVYSISRTYTTDDILAFAELTGDKGRHHMEPDEHGRLMVHGLMTASIGSKLAGDIHFIGRELHNEYLRPVFSGDTITCEVTVELVEQKDGYRKVALRSIYRNQHGKEVIVGTTSGVVRD</sequence>
<dbReference type="Gene3D" id="3.10.129.10">
    <property type="entry name" value="Hotdog Thioesterase"/>
    <property type="match status" value="1"/>
</dbReference>
<dbReference type="InterPro" id="IPR052342">
    <property type="entry name" value="MCH/BMMD"/>
</dbReference>
<protein>
    <submittedName>
        <fullName evidence="2">MaoC/PaaZ C-terminal domain-containing protein</fullName>
    </submittedName>
</protein>
<accession>A0ABT3WXM2</accession>
<dbReference type="EMBL" id="JAPMLT010000002">
    <property type="protein sequence ID" value="MCX7569409.1"/>
    <property type="molecule type" value="Genomic_DNA"/>
</dbReference>
<dbReference type="PANTHER" id="PTHR43664">
    <property type="entry name" value="MONOAMINE OXIDASE-RELATED"/>
    <property type="match status" value="1"/>
</dbReference>
<dbReference type="Proteomes" id="UP001208017">
    <property type="component" value="Unassembled WGS sequence"/>
</dbReference>
<dbReference type="RefSeq" id="WP_267150652.1">
    <property type="nucleotide sequence ID" value="NZ_JAPMLT010000002.1"/>
</dbReference>
<evidence type="ECO:0000313" key="3">
    <source>
        <dbReference type="Proteomes" id="UP001208017"/>
    </source>
</evidence>
<gene>
    <name evidence="2" type="ORF">OS242_05505</name>
</gene>